<reference evidence="1 2" key="1">
    <citation type="submission" date="2014-12" db="EMBL/GenBank/DDBJ databases">
        <title>Frankia sp. BMG5.1 draft genome.</title>
        <authorList>
            <person name="Gtari M."/>
            <person name="Ghodhbane-Gtari F."/>
            <person name="Nouioui I."/>
            <person name="Ktari A."/>
            <person name="Hezbri K."/>
            <person name="Mimouni W."/>
            <person name="Sbissi I."/>
            <person name="Ayari A."/>
            <person name="Yamanaka T."/>
            <person name="Normand P."/>
            <person name="Tisa L.S."/>
            <person name="Boudabous A."/>
        </authorList>
    </citation>
    <scope>NUCLEOTIDE SEQUENCE [LARGE SCALE GENOMIC DNA]</scope>
    <source>
        <strain evidence="1 2">BMG5.1</strain>
    </source>
</reference>
<accession>A0ABR5F870</accession>
<dbReference type="Proteomes" id="UP000035425">
    <property type="component" value="Unassembled WGS sequence"/>
</dbReference>
<dbReference type="EMBL" id="JWIO01000002">
    <property type="protein sequence ID" value="KLL12899.1"/>
    <property type="molecule type" value="Genomic_DNA"/>
</dbReference>
<proteinExistence type="predicted"/>
<comment type="caution">
    <text evidence="1">The sequence shown here is derived from an EMBL/GenBank/DDBJ whole genome shotgun (WGS) entry which is preliminary data.</text>
</comment>
<organism evidence="1 2">
    <name type="scientific">Protofrankia coriariae</name>
    <dbReference type="NCBI Taxonomy" id="1562887"/>
    <lineage>
        <taxon>Bacteria</taxon>
        <taxon>Bacillati</taxon>
        <taxon>Actinomycetota</taxon>
        <taxon>Actinomycetes</taxon>
        <taxon>Frankiales</taxon>
        <taxon>Frankiaceae</taxon>
        <taxon>Protofrankia</taxon>
    </lineage>
</organism>
<sequence>MDERTWIVDAANVIGARPDGWWRDRAGAALRLHEHLSALCQTGFEASTPRAAGREDLPTEVVLVLEGAARAGVAASGRPGGGDPGNRAARLVVVHAPGAGDDTVVEAAVEAVRRQRGAVVVITADRALRGRVHAVGATTAGPGWLWALLDRTR</sequence>
<dbReference type="RefSeq" id="WP_047221404.1">
    <property type="nucleotide sequence ID" value="NZ_JWIO01000002.1"/>
</dbReference>
<keyword evidence="2" id="KW-1185">Reference proteome</keyword>
<evidence type="ECO:0000313" key="1">
    <source>
        <dbReference type="EMBL" id="KLL12899.1"/>
    </source>
</evidence>
<evidence type="ECO:0008006" key="3">
    <source>
        <dbReference type="Google" id="ProtNLM"/>
    </source>
</evidence>
<evidence type="ECO:0000313" key="2">
    <source>
        <dbReference type="Proteomes" id="UP000035425"/>
    </source>
</evidence>
<gene>
    <name evidence="1" type="ORF">FrCorBMG51_01980</name>
</gene>
<name>A0ABR5F870_9ACTN</name>
<protein>
    <recommendedName>
        <fullName evidence="3">YacP-like NYN domain-containing protein</fullName>
    </recommendedName>
</protein>